<dbReference type="AlphaFoldDB" id="A0AAW6RQX7"/>
<evidence type="ECO:0000313" key="2">
    <source>
        <dbReference type="EMBL" id="MDG9700647.1"/>
    </source>
</evidence>
<evidence type="ECO:0000259" key="1">
    <source>
        <dbReference type="Pfam" id="PF03527"/>
    </source>
</evidence>
<evidence type="ECO:0000313" key="3">
    <source>
        <dbReference type="Proteomes" id="UP001237156"/>
    </source>
</evidence>
<dbReference type="InterPro" id="IPR031325">
    <property type="entry name" value="RHS_repeat"/>
</dbReference>
<sequence>LGHLIKETGAGWERNWRYNAAGRLSEIRDSADGLTVQYRYDPFGRRIAKTVTQGATSRTTYYINGESALMAEADEEGRLTRAYGFNPHTQQSRTNEEDEDAEEGSLWSIDPIWQADLNGKTSLKEASYHYLVTDHLGVPVLALNKAGETTWKARYEAFGKARIDHAS</sequence>
<dbReference type="PANTHER" id="PTHR32305">
    <property type="match status" value="1"/>
</dbReference>
<keyword evidence="3" id="KW-1185">Reference proteome</keyword>
<dbReference type="Proteomes" id="UP001237156">
    <property type="component" value="Unassembled WGS sequence"/>
</dbReference>
<reference evidence="2 3" key="1">
    <citation type="submission" date="2023-04" db="EMBL/GenBank/DDBJ databases">
        <title>Ottowia paracancer sp. nov., isolated from human stomach.</title>
        <authorList>
            <person name="Song Y."/>
        </authorList>
    </citation>
    <scope>NUCLEOTIDE SEQUENCE [LARGE SCALE GENOMIC DNA]</scope>
    <source>
        <strain evidence="2 3">10c7w1</strain>
    </source>
</reference>
<feature type="non-terminal residue" evidence="2">
    <location>
        <position position="1"/>
    </location>
</feature>
<protein>
    <submittedName>
        <fullName evidence="2">RHS domain-containing protein</fullName>
    </submittedName>
</protein>
<dbReference type="RefSeq" id="WP_279525320.1">
    <property type="nucleotide sequence ID" value="NZ_JARVII010000098.1"/>
</dbReference>
<name>A0AAW6RQX7_9BURK</name>
<feature type="non-terminal residue" evidence="2">
    <location>
        <position position="167"/>
    </location>
</feature>
<dbReference type="EMBL" id="JARVII010000098">
    <property type="protein sequence ID" value="MDG9700647.1"/>
    <property type="molecule type" value="Genomic_DNA"/>
</dbReference>
<comment type="caution">
    <text evidence="2">The sequence shown here is derived from an EMBL/GenBank/DDBJ whole genome shotgun (WGS) entry which is preliminary data.</text>
</comment>
<accession>A0AAW6RQX7</accession>
<dbReference type="InterPro" id="IPR001826">
    <property type="entry name" value="RHS"/>
</dbReference>
<dbReference type="Pfam" id="PF05593">
    <property type="entry name" value="RHS_repeat"/>
    <property type="match status" value="1"/>
</dbReference>
<organism evidence="2 3">
    <name type="scientific">Ottowia cancrivicina</name>
    <dbReference type="NCBI Taxonomy" id="3040346"/>
    <lineage>
        <taxon>Bacteria</taxon>
        <taxon>Pseudomonadati</taxon>
        <taxon>Pseudomonadota</taxon>
        <taxon>Betaproteobacteria</taxon>
        <taxon>Burkholderiales</taxon>
        <taxon>Comamonadaceae</taxon>
        <taxon>Ottowia</taxon>
    </lineage>
</organism>
<dbReference type="InterPro" id="IPR006530">
    <property type="entry name" value="YD"/>
</dbReference>
<gene>
    <name evidence="2" type="ORF">QB898_13225</name>
</gene>
<dbReference type="NCBIfam" id="TIGR01643">
    <property type="entry name" value="YD_repeat_2x"/>
    <property type="match status" value="2"/>
</dbReference>
<proteinExistence type="predicted"/>
<dbReference type="InterPro" id="IPR050708">
    <property type="entry name" value="T6SS_VgrG/RHS"/>
</dbReference>
<dbReference type="Gene3D" id="2.180.10.10">
    <property type="entry name" value="RHS repeat-associated core"/>
    <property type="match status" value="1"/>
</dbReference>
<dbReference type="Pfam" id="PF03527">
    <property type="entry name" value="RHS"/>
    <property type="match status" value="1"/>
</dbReference>
<dbReference type="PANTHER" id="PTHR32305:SF15">
    <property type="entry name" value="PROTEIN RHSA-RELATED"/>
    <property type="match status" value="1"/>
</dbReference>
<feature type="domain" description="RHS protein conserved region" evidence="1">
    <location>
        <begin position="129"/>
        <end position="161"/>
    </location>
</feature>